<dbReference type="PIRSF" id="PIRSF036893">
    <property type="entry name" value="Lipocalin_ApoD"/>
    <property type="match status" value="1"/>
</dbReference>
<dbReference type="Proteomes" id="UP000694680">
    <property type="component" value="Chromosome 17"/>
</dbReference>
<evidence type="ECO:0000256" key="6">
    <source>
        <dbReference type="ARBA" id="ARBA00022729"/>
    </source>
</evidence>
<dbReference type="Ensembl" id="ENSGWIT00000042330.1">
    <property type="protein sequence ID" value="ENSGWIP00000038907.1"/>
    <property type="gene ID" value="ENSGWIG00000019833.1"/>
</dbReference>
<evidence type="ECO:0000256" key="1">
    <source>
        <dbReference type="ARBA" id="ARBA00004613"/>
    </source>
</evidence>
<dbReference type="PROSITE" id="PS00213">
    <property type="entry name" value="LIPOCALIN"/>
    <property type="match status" value="1"/>
</dbReference>
<evidence type="ECO:0000256" key="3">
    <source>
        <dbReference type="ARBA" id="ARBA00019890"/>
    </source>
</evidence>
<dbReference type="PANTHER" id="PTHR10612:SF14">
    <property type="entry name" value="APOLIPOPROTEIN D"/>
    <property type="match status" value="1"/>
</dbReference>
<evidence type="ECO:0000256" key="5">
    <source>
        <dbReference type="ARBA" id="ARBA00022525"/>
    </source>
</evidence>
<keyword evidence="4" id="KW-0813">Transport</keyword>
<sequence length="186" mass="21096">MKHSFVLVLVLLIPVIRAQVPHWGPCPDPAVQPAFNLKQFMGRWFEIAKLPAQFEKGRCIETNFTLSTDSSIHVVSSEILNGELRKIQGTGVIEDMKNPAKLGISFSYVLPYSPYWILSTDYVNTALVYSCTDILRLFHVDFAWILARTRSLPDATIQKAKQTFVENNIDVIRMIPSRQLGCDKNL</sequence>
<organism evidence="13 14">
    <name type="scientific">Gouania willdenowi</name>
    <name type="common">Blunt-snouted clingfish</name>
    <name type="synonym">Lepadogaster willdenowi</name>
    <dbReference type="NCBI Taxonomy" id="441366"/>
    <lineage>
        <taxon>Eukaryota</taxon>
        <taxon>Metazoa</taxon>
        <taxon>Chordata</taxon>
        <taxon>Craniata</taxon>
        <taxon>Vertebrata</taxon>
        <taxon>Euteleostomi</taxon>
        <taxon>Actinopterygii</taxon>
        <taxon>Neopterygii</taxon>
        <taxon>Teleostei</taxon>
        <taxon>Neoteleostei</taxon>
        <taxon>Acanthomorphata</taxon>
        <taxon>Ovalentaria</taxon>
        <taxon>Blenniimorphae</taxon>
        <taxon>Blenniiformes</taxon>
        <taxon>Gobiesocoidei</taxon>
        <taxon>Gobiesocidae</taxon>
        <taxon>Gobiesocinae</taxon>
        <taxon>Gouania</taxon>
    </lineage>
</organism>
<dbReference type="GO" id="GO:0006869">
    <property type="term" value="P:lipid transport"/>
    <property type="evidence" value="ECO:0007669"/>
    <property type="project" value="InterPro"/>
</dbReference>
<dbReference type="InterPro" id="IPR000566">
    <property type="entry name" value="Lipocln_cytosolic_FA-bd_dom"/>
</dbReference>
<comment type="similarity">
    <text evidence="2 11">Belongs to the calycin superfamily. Lipocalin family.</text>
</comment>
<evidence type="ECO:0000256" key="7">
    <source>
        <dbReference type="ARBA" id="ARBA00023121"/>
    </source>
</evidence>
<evidence type="ECO:0000256" key="9">
    <source>
        <dbReference type="ARBA" id="ARBA00023180"/>
    </source>
</evidence>
<dbReference type="RefSeq" id="XP_028328522.1">
    <property type="nucleotide sequence ID" value="XM_028472721.1"/>
</dbReference>
<evidence type="ECO:0000313" key="13">
    <source>
        <dbReference type="Ensembl" id="ENSGWIP00000038907.1"/>
    </source>
</evidence>
<dbReference type="GO" id="GO:0042246">
    <property type="term" value="P:tissue regeneration"/>
    <property type="evidence" value="ECO:0007669"/>
    <property type="project" value="InterPro"/>
</dbReference>
<accession>A0A8C5H242</accession>
<reference evidence="13" key="1">
    <citation type="submission" date="2020-06" db="EMBL/GenBank/DDBJ databases">
        <authorList>
            <consortium name="Wellcome Sanger Institute Data Sharing"/>
        </authorList>
    </citation>
    <scope>NUCLEOTIDE SEQUENCE [LARGE SCALE GENOMIC DNA]</scope>
</reference>
<dbReference type="InterPro" id="IPR022272">
    <property type="entry name" value="Lipocalin_CS"/>
</dbReference>
<dbReference type="Pfam" id="PF08212">
    <property type="entry name" value="Lipocalin_2"/>
    <property type="match status" value="1"/>
</dbReference>
<evidence type="ECO:0000256" key="4">
    <source>
        <dbReference type="ARBA" id="ARBA00022448"/>
    </source>
</evidence>
<proteinExistence type="inferred from homology"/>
<keyword evidence="9" id="KW-0325">Glycoprotein</keyword>
<dbReference type="FunFam" id="2.40.128.20:FF:000003">
    <property type="entry name" value="Apolipoprotein D"/>
    <property type="match status" value="1"/>
</dbReference>
<dbReference type="RefSeq" id="XP_028328521.1">
    <property type="nucleotide sequence ID" value="XM_028472720.1"/>
</dbReference>
<dbReference type="InterPro" id="IPR012674">
    <property type="entry name" value="Calycin"/>
</dbReference>
<feature type="signal peptide" evidence="11">
    <location>
        <begin position="1"/>
        <end position="18"/>
    </location>
</feature>
<reference evidence="13" key="3">
    <citation type="submission" date="2025-09" db="UniProtKB">
        <authorList>
            <consortium name="Ensembl"/>
        </authorList>
    </citation>
    <scope>IDENTIFICATION</scope>
</reference>
<dbReference type="CDD" id="cd19437">
    <property type="entry name" value="lipocalin_apoD-like"/>
    <property type="match status" value="1"/>
</dbReference>
<keyword evidence="14" id="KW-1185">Reference proteome</keyword>
<dbReference type="CTD" id="767642"/>
<evidence type="ECO:0000256" key="10">
    <source>
        <dbReference type="ARBA" id="ARBA00023283"/>
    </source>
</evidence>
<dbReference type="GO" id="GO:0005737">
    <property type="term" value="C:cytoplasm"/>
    <property type="evidence" value="ECO:0007669"/>
    <property type="project" value="TreeGrafter"/>
</dbReference>
<dbReference type="GO" id="GO:0007420">
    <property type="term" value="P:brain development"/>
    <property type="evidence" value="ECO:0007669"/>
    <property type="project" value="InterPro"/>
</dbReference>
<name>A0A8C5H242_GOUWI</name>
<keyword evidence="8" id="KW-1015">Disulfide bond</keyword>
<evidence type="ECO:0000313" key="14">
    <source>
        <dbReference type="Proteomes" id="UP000694680"/>
    </source>
</evidence>
<dbReference type="GO" id="GO:0005576">
    <property type="term" value="C:extracellular region"/>
    <property type="evidence" value="ECO:0007669"/>
    <property type="project" value="UniProtKB-SubCell"/>
</dbReference>
<dbReference type="AlphaFoldDB" id="A0A8C5H242"/>
<dbReference type="InterPro" id="IPR026222">
    <property type="entry name" value="ApoD_vertbrte"/>
</dbReference>
<dbReference type="OrthoDB" id="565904at2759"/>
<keyword evidence="5" id="KW-0964">Secreted</keyword>
<dbReference type="Gene3D" id="2.40.128.20">
    <property type="match status" value="1"/>
</dbReference>
<keyword evidence="6 11" id="KW-0732">Signal</keyword>
<evidence type="ECO:0000256" key="8">
    <source>
        <dbReference type="ARBA" id="ARBA00023157"/>
    </source>
</evidence>
<dbReference type="InterPro" id="IPR022271">
    <property type="entry name" value="Lipocalin_ApoD"/>
</dbReference>
<keyword evidence="7" id="KW-0446">Lipid-binding</keyword>
<comment type="subcellular location">
    <subcellularLocation>
        <location evidence="1">Secreted</location>
    </subcellularLocation>
</comment>
<dbReference type="PRINTS" id="PR01219">
    <property type="entry name" value="APOLIPOPROTD"/>
</dbReference>
<gene>
    <name evidence="13" type="primary">apoda.1</name>
</gene>
<protein>
    <recommendedName>
        <fullName evidence="3">Apolipoprotein D</fullName>
    </recommendedName>
</protein>
<dbReference type="GO" id="GO:0006629">
    <property type="term" value="P:lipid metabolic process"/>
    <property type="evidence" value="ECO:0007669"/>
    <property type="project" value="TreeGrafter"/>
</dbReference>
<evidence type="ECO:0000256" key="2">
    <source>
        <dbReference type="ARBA" id="ARBA00006889"/>
    </source>
</evidence>
<dbReference type="InterPro" id="IPR002969">
    <property type="entry name" value="ApolipopD"/>
</dbReference>
<dbReference type="PANTHER" id="PTHR10612">
    <property type="entry name" value="APOLIPOPROTEIN D"/>
    <property type="match status" value="1"/>
</dbReference>
<evidence type="ECO:0000256" key="11">
    <source>
        <dbReference type="PIRNR" id="PIRNR036893"/>
    </source>
</evidence>
<dbReference type="GO" id="GO:0000302">
    <property type="term" value="P:response to reactive oxygen species"/>
    <property type="evidence" value="ECO:0007669"/>
    <property type="project" value="TreeGrafter"/>
</dbReference>
<keyword evidence="10" id="KW-0873">Pyrrolidone carboxylic acid</keyword>
<dbReference type="SUPFAM" id="SSF50814">
    <property type="entry name" value="Lipocalins"/>
    <property type="match status" value="1"/>
</dbReference>
<feature type="chain" id="PRO_5034370648" description="Apolipoprotein D" evidence="11">
    <location>
        <begin position="19"/>
        <end position="186"/>
    </location>
</feature>
<feature type="domain" description="Lipocalin/cytosolic fatty-acid binding" evidence="12">
    <location>
        <begin position="36"/>
        <end position="176"/>
    </location>
</feature>
<dbReference type="PRINTS" id="PR02058">
    <property type="entry name" value="APODVERTBRTE"/>
</dbReference>
<dbReference type="GeneID" id="114479179"/>
<dbReference type="GO" id="GO:0008289">
    <property type="term" value="F:lipid binding"/>
    <property type="evidence" value="ECO:0007669"/>
    <property type="project" value="UniProtKB-KW"/>
</dbReference>
<reference evidence="13" key="2">
    <citation type="submission" date="2025-08" db="UniProtKB">
        <authorList>
            <consortium name="Ensembl"/>
        </authorList>
    </citation>
    <scope>IDENTIFICATION</scope>
</reference>
<evidence type="ECO:0000259" key="12">
    <source>
        <dbReference type="Pfam" id="PF08212"/>
    </source>
</evidence>